<organism evidence="1 2">
    <name type="scientific">Hibiscus syriacus</name>
    <name type="common">Rose of Sharon</name>
    <dbReference type="NCBI Taxonomy" id="106335"/>
    <lineage>
        <taxon>Eukaryota</taxon>
        <taxon>Viridiplantae</taxon>
        <taxon>Streptophyta</taxon>
        <taxon>Embryophyta</taxon>
        <taxon>Tracheophyta</taxon>
        <taxon>Spermatophyta</taxon>
        <taxon>Magnoliopsida</taxon>
        <taxon>eudicotyledons</taxon>
        <taxon>Gunneridae</taxon>
        <taxon>Pentapetalae</taxon>
        <taxon>rosids</taxon>
        <taxon>malvids</taxon>
        <taxon>Malvales</taxon>
        <taxon>Malvaceae</taxon>
        <taxon>Malvoideae</taxon>
        <taxon>Hibiscus</taxon>
    </lineage>
</organism>
<dbReference type="AlphaFoldDB" id="A0A6A3B8G0"/>
<dbReference type="Proteomes" id="UP000436088">
    <property type="component" value="Unassembled WGS sequence"/>
</dbReference>
<sequence length="276" mass="31152">MKFFHVIASMRNRRNHISQIRFGNHLTSDPKLFSLNIEGHFQEIYNAIPTIPVKSFKGEMRRFCVESSNALEMPFSVEAWEAICASDGSRTPSPDGSRAPSPDGFNLDFFQEVLTPGIASKINKMTVKFTWGSSNNHSIDWIRWESITMPIECSGLGIYGVNVRNRSLLTSGNGDIVLNLIAYGGDGEAIDFWEDTCSGSVPLKLAIQLRRQLFEWEKALWQDFFKSNITGSKNINSTTADKMWKSVWAGVAPPKVEAFLWRAILERIPVKSELLR</sequence>
<dbReference type="EMBL" id="VEPZ02000910">
    <property type="protein sequence ID" value="KAE8711625.1"/>
    <property type="molecule type" value="Genomic_DNA"/>
</dbReference>
<comment type="caution">
    <text evidence="1">The sequence shown here is derived from an EMBL/GenBank/DDBJ whole genome shotgun (WGS) entry which is preliminary data.</text>
</comment>
<reference evidence="1" key="1">
    <citation type="submission" date="2019-09" db="EMBL/GenBank/DDBJ databases">
        <title>Draft genome information of white flower Hibiscus syriacus.</title>
        <authorList>
            <person name="Kim Y.-M."/>
        </authorList>
    </citation>
    <scope>NUCLEOTIDE SEQUENCE [LARGE SCALE GENOMIC DNA]</scope>
    <source>
        <strain evidence="1">YM2019G1</strain>
    </source>
</reference>
<gene>
    <name evidence="1" type="ORF">F3Y22_tig00110283pilonHSYRG00109</name>
</gene>
<name>A0A6A3B8G0_HIBSY</name>
<proteinExistence type="predicted"/>
<accession>A0A6A3B8G0</accession>
<evidence type="ECO:0008006" key="3">
    <source>
        <dbReference type="Google" id="ProtNLM"/>
    </source>
</evidence>
<evidence type="ECO:0000313" key="1">
    <source>
        <dbReference type="EMBL" id="KAE8711625.1"/>
    </source>
</evidence>
<protein>
    <recommendedName>
        <fullName evidence="3">Reverse transcriptase zinc-binding domain-containing protein</fullName>
    </recommendedName>
</protein>
<keyword evidence="2" id="KW-1185">Reference proteome</keyword>
<evidence type="ECO:0000313" key="2">
    <source>
        <dbReference type="Proteomes" id="UP000436088"/>
    </source>
</evidence>